<reference evidence="1 2" key="1">
    <citation type="journal article" date="2021" name="Front. Genet.">
        <title>Chromosome-Level Genome Assembly Reveals Significant Gene Expansion in the Toll and IMD Signaling Pathways of Dendrolimus kikuchii.</title>
        <authorList>
            <person name="Zhou J."/>
            <person name="Wu P."/>
            <person name="Xiong Z."/>
            <person name="Liu N."/>
            <person name="Zhao N."/>
            <person name="Ji M."/>
            <person name="Qiu Y."/>
            <person name="Yang B."/>
        </authorList>
    </citation>
    <scope>NUCLEOTIDE SEQUENCE [LARGE SCALE GENOMIC DNA]</scope>
    <source>
        <strain evidence="1">Ann1</strain>
    </source>
</reference>
<keyword evidence="2" id="KW-1185">Reference proteome</keyword>
<proteinExistence type="predicted"/>
<evidence type="ECO:0000313" key="2">
    <source>
        <dbReference type="Proteomes" id="UP000824533"/>
    </source>
</evidence>
<protein>
    <submittedName>
        <fullName evidence="1">Uncharacterized protein</fullName>
    </submittedName>
</protein>
<evidence type="ECO:0000313" key="1">
    <source>
        <dbReference type="EMBL" id="KAJ0182755.1"/>
    </source>
</evidence>
<name>A0ACC1DG20_9NEOP</name>
<accession>A0ACC1DG20</accession>
<organism evidence="1 2">
    <name type="scientific">Dendrolimus kikuchii</name>
    <dbReference type="NCBI Taxonomy" id="765133"/>
    <lineage>
        <taxon>Eukaryota</taxon>
        <taxon>Metazoa</taxon>
        <taxon>Ecdysozoa</taxon>
        <taxon>Arthropoda</taxon>
        <taxon>Hexapoda</taxon>
        <taxon>Insecta</taxon>
        <taxon>Pterygota</taxon>
        <taxon>Neoptera</taxon>
        <taxon>Endopterygota</taxon>
        <taxon>Lepidoptera</taxon>
        <taxon>Glossata</taxon>
        <taxon>Ditrysia</taxon>
        <taxon>Bombycoidea</taxon>
        <taxon>Lasiocampidae</taxon>
        <taxon>Dendrolimus</taxon>
    </lineage>
</organism>
<gene>
    <name evidence="1" type="ORF">K1T71_002124</name>
</gene>
<sequence length="328" mass="37072">MGAPHLEVTWESYQNNICQGFTRLQQNEDFVDLTLAADGYLVKVHRNIFALASPYIKAMLKSVDCQHPVIFLNNVSYDILTYMLEYIYTGKVQVPSDMLDSFVEASKSLKIEGLEDISSCSFPYARTANADLDSNAVVSEVITEPPQSTSNFAALITINDENSLEIQKCAPDNIQNNDNDGDFLQDMNIDSGQVVNNAFDYNTTSSKIDTTAAEINESKTLNEVGFRLRDIELKPSYTISNRGALQLLLNRFIYSCHHQAHKGFKRRWRCINYRRSHCQAIIDTEGENVTARKGIHNHSFHDQKILNKCKNKLVFKTISQAASVHENT</sequence>
<comment type="caution">
    <text evidence="1">The sequence shown here is derived from an EMBL/GenBank/DDBJ whole genome shotgun (WGS) entry which is preliminary data.</text>
</comment>
<dbReference type="Proteomes" id="UP000824533">
    <property type="component" value="Linkage Group LG03"/>
</dbReference>
<dbReference type="EMBL" id="CM034389">
    <property type="protein sequence ID" value="KAJ0182755.1"/>
    <property type="molecule type" value="Genomic_DNA"/>
</dbReference>